<dbReference type="SUPFAM" id="SSF51905">
    <property type="entry name" value="FAD/NAD(P)-binding domain"/>
    <property type="match status" value="1"/>
</dbReference>
<dbReference type="PANTHER" id="PTHR43422">
    <property type="entry name" value="THIAMINE THIAZOLE SYNTHASE"/>
    <property type="match status" value="1"/>
</dbReference>
<gene>
    <name evidence="1" type="ORF">AJAP_16285</name>
</gene>
<dbReference type="STRING" id="208439.AJAP_16285"/>
<keyword evidence="1" id="KW-0503">Monooxygenase</keyword>
<dbReference type="GO" id="GO:0004497">
    <property type="term" value="F:monooxygenase activity"/>
    <property type="evidence" value="ECO:0007669"/>
    <property type="project" value="UniProtKB-KW"/>
</dbReference>
<accession>A0A075V0W1</accession>
<dbReference type="KEGG" id="aja:AJAP_16285"/>
<keyword evidence="2" id="KW-1185">Reference proteome</keyword>
<dbReference type="PANTHER" id="PTHR43422:SF3">
    <property type="entry name" value="THIAMINE THIAZOLE SYNTHASE"/>
    <property type="match status" value="1"/>
</dbReference>
<dbReference type="EMBL" id="CP008953">
    <property type="protein sequence ID" value="AIG76130.1"/>
    <property type="molecule type" value="Genomic_DNA"/>
</dbReference>
<dbReference type="Gene3D" id="3.50.50.60">
    <property type="entry name" value="FAD/NAD(P)-binding domain"/>
    <property type="match status" value="1"/>
</dbReference>
<dbReference type="InterPro" id="IPR036188">
    <property type="entry name" value="FAD/NAD-bd_sf"/>
</dbReference>
<sequence>MSGKRSQTGDRVVILGGSVTGMFAAGALAESYREVIVVDRDQIVGVREARRGAPQARHINGLLVQGARNMEELFPDITAEMIAAGCPMTDLSGTVRWYFGDKPLRQIRAGLTNVGSTRPVLEYHLRERVKALGNVTFMEGYDITGLATTPDRSRVTGARVQSRDDGGEEVVVEADLVIDATGRGSRTPVWLEALGYPRVEEEGTKVGVGYATRQYRMRSDPFGSDHSIICVANPALPRGAIFTKTDGGKVELTTYGILGDHPPTDPEGFTLFVKSLVAPEIYESIVEAEPLTDPVLFRFPTTLRRRYERMARLPEGLLVMGDAVCTPSPVFAQAQSLAAIEALALRDQVRSGVPPQPREFMAQVGRIIDPAWEMTEAMNLVHPRMEGRRTRKVRFLHWYMKRVQQAALTDPKVTEALMRSAGLVDQDALLRPGVIWRVLRSRP</sequence>
<dbReference type="HOGENOM" id="CLU_028028_2_0_11"/>
<evidence type="ECO:0000313" key="1">
    <source>
        <dbReference type="EMBL" id="AIG76130.1"/>
    </source>
</evidence>
<proteinExistence type="predicted"/>
<protein>
    <submittedName>
        <fullName evidence="1">FAD-binding monooxygenase</fullName>
    </submittedName>
</protein>
<name>A0A075V0W1_9PSEU</name>
<dbReference type="RefSeq" id="WP_038512376.1">
    <property type="nucleotide sequence ID" value="NZ_CP008953.1"/>
</dbReference>
<evidence type="ECO:0000313" key="2">
    <source>
        <dbReference type="Proteomes" id="UP000028492"/>
    </source>
</evidence>
<keyword evidence="1" id="KW-0560">Oxidoreductase</keyword>
<organism evidence="1 2">
    <name type="scientific">Amycolatopsis japonica</name>
    <dbReference type="NCBI Taxonomy" id="208439"/>
    <lineage>
        <taxon>Bacteria</taxon>
        <taxon>Bacillati</taxon>
        <taxon>Actinomycetota</taxon>
        <taxon>Actinomycetes</taxon>
        <taxon>Pseudonocardiales</taxon>
        <taxon>Pseudonocardiaceae</taxon>
        <taxon>Amycolatopsis</taxon>
        <taxon>Amycolatopsis japonica group</taxon>
    </lineage>
</organism>
<dbReference type="AlphaFoldDB" id="A0A075V0W1"/>
<reference evidence="1 2" key="1">
    <citation type="journal article" date="2014" name="J. Biotechnol.">
        <title>Complete genome sequence of the actinobacterium Amycolatopsis japonica MG417-CF17(T) (=DSM 44213T) producing (S,S)-N,N'-ethylenediaminedisuccinic acid.</title>
        <authorList>
            <person name="Stegmann E."/>
            <person name="Albersmeier A."/>
            <person name="Spohn M."/>
            <person name="Gert H."/>
            <person name="Weber T."/>
            <person name="Wohlleben W."/>
            <person name="Kalinowski J."/>
            <person name="Ruckert C."/>
        </authorList>
    </citation>
    <scope>NUCLEOTIDE SEQUENCE [LARGE SCALE GENOMIC DNA]</scope>
    <source>
        <strain evidence="2">MG417-CF17 (DSM 44213)</strain>
    </source>
</reference>
<dbReference type="eggNOG" id="COG0654">
    <property type="taxonomic scope" value="Bacteria"/>
</dbReference>
<dbReference type="Proteomes" id="UP000028492">
    <property type="component" value="Chromosome"/>
</dbReference>